<dbReference type="Proteomes" id="UP000054618">
    <property type="component" value="Unassembled WGS sequence"/>
</dbReference>
<dbReference type="InterPro" id="IPR002514">
    <property type="entry name" value="Transposase_8"/>
</dbReference>
<keyword evidence="2" id="KW-1185">Reference proteome</keyword>
<dbReference type="GO" id="GO:0004803">
    <property type="term" value="F:transposase activity"/>
    <property type="evidence" value="ECO:0007669"/>
    <property type="project" value="InterPro"/>
</dbReference>
<dbReference type="SUPFAM" id="SSF48295">
    <property type="entry name" value="TrpR-like"/>
    <property type="match status" value="1"/>
</dbReference>
<reference evidence="1 2" key="1">
    <citation type="submission" date="2015-11" db="EMBL/GenBank/DDBJ databases">
        <title>Genomic analysis of 38 Legionella species identifies large and diverse effector repertoires.</title>
        <authorList>
            <person name="Burstein D."/>
            <person name="Amaro F."/>
            <person name="Zusman T."/>
            <person name="Lifshitz Z."/>
            <person name="Cohen O."/>
            <person name="Gilbert J.A."/>
            <person name="Pupko T."/>
            <person name="Shuman H.A."/>
            <person name="Segal G."/>
        </authorList>
    </citation>
    <scope>NUCLEOTIDE SEQUENCE [LARGE SCALE GENOMIC DNA]</scope>
    <source>
        <strain evidence="1 2">CDC#1442-AUS-E</strain>
    </source>
</reference>
<sequence>MTITTIECNEIIHSSRKRKRWTAYEKQQIVHETYQTGVTVSFIARKHGIPPVNYFTGEK</sequence>
<proteinExistence type="predicted"/>
<dbReference type="GO" id="GO:0006313">
    <property type="term" value="P:DNA transposition"/>
    <property type="evidence" value="ECO:0007669"/>
    <property type="project" value="InterPro"/>
</dbReference>
<dbReference type="RefSeq" id="WP_083499284.1">
    <property type="nucleotide sequence ID" value="NZ_LNYS01000024.1"/>
</dbReference>
<evidence type="ECO:0008006" key="3">
    <source>
        <dbReference type="Google" id="ProtNLM"/>
    </source>
</evidence>
<protein>
    <recommendedName>
        <fullName evidence="3">Transposase</fullName>
    </recommendedName>
</protein>
<dbReference type="AlphaFoldDB" id="A0A0W0XNA9"/>
<dbReference type="Pfam" id="PF01527">
    <property type="entry name" value="HTH_Tnp_1"/>
    <property type="match status" value="1"/>
</dbReference>
<evidence type="ECO:0000313" key="2">
    <source>
        <dbReference type="Proteomes" id="UP000054618"/>
    </source>
</evidence>
<dbReference type="InterPro" id="IPR010921">
    <property type="entry name" value="Trp_repressor/repl_initiator"/>
</dbReference>
<evidence type="ECO:0000313" key="1">
    <source>
        <dbReference type="EMBL" id="KTD46060.1"/>
    </source>
</evidence>
<name>A0A0W0XNA9_9GAMM</name>
<dbReference type="GO" id="GO:0043565">
    <property type="term" value="F:sequence-specific DNA binding"/>
    <property type="evidence" value="ECO:0007669"/>
    <property type="project" value="InterPro"/>
</dbReference>
<gene>
    <name evidence="1" type="ORF">Lqui_2550</name>
</gene>
<dbReference type="PATRIC" id="fig|45073.5.peg.2708"/>
<organism evidence="1 2">
    <name type="scientific">Legionella quinlivanii</name>
    <dbReference type="NCBI Taxonomy" id="45073"/>
    <lineage>
        <taxon>Bacteria</taxon>
        <taxon>Pseudomonadati</taxon>
        <taxon>Pseudomonadota</taxon>
        <taxon>Gammaproteobacteria</taxon>
        <taxon>Legionellales</taxon>
        <taxon>Legionellaceae</taxon>
        <taxon>Legionella</taxon>
    </lineage>
</organism>
<dbReference type="EMBL" id="LNYS01000024">
    <property type="protein sequence ID" value="KTD46060.1"/>
    <property type="molecule type" value="Genomic_DNA"/>
</dbReference>
<comment type="caution">
    <text evidence="1">The sequence shown here is derived from an EMBL/GenBank/DDBJ whole genome shotgun (WGS) entry which is preliminary data.</text>
</comment>
<dbReference type="OrthoDB" id="9774685at2"/>
<accession>A0A0W0XNA9</accession>